<keyword evidence="3" id="KW-1185">Reference proteome</keyword>
<dbReference type="InterPro" id="IPR006073">
    <property type="entry name" value="GTP-bd"/>
</dbReference>
<organism evidence="2 3">
    <name type="scientific">Phlebotomus papatasi</name>
    <name type="common">Sandfly</name>
    <dbReference type="NCBI Taxonomy" id="29031"/>
    <lineage>
        <taxon>Eukaryota</taxon>
        <taxon>Metazoa</taxon>
        <taxon>Ecdysozoa</taxon>
        <taxon>Arthropoda</taxon>
        <taxon>Hexapoda</taxon>
        <taxon>Insecta</taxon>
        <taxon>Pterygota</taxon>
        <taxon>Neoptera</taxon>
        <taxon>Endopterygota</taxon>
        <taxon>Diptera</taxon>
        <taxon>Nematocera</taxon>
        <taxon>Psychodoidea</taxon>
        <taxon>Psychodidae</taxon>
        <taxon>Phlebotomus</taxon>
        <taxon>Phlebotomus</taxon>
    </lineage>
</organism>
<sequence length="626" mass="71735">MKKPINQNVWKFFQKHNNAILYSSFMEDHYLKLGYKKSQALQEIIRIKQEQMRLDNGKIKVFPLALKYISTEQVINIHDEKSNNFSIFSQNEEFIFVNKKQDNISLNIEPNWLQDYEYFDEDEGKSKYGTSDLSFPISKIPCNGCGGMLQCAEPSFPGYIPSEIYKTCKEKELKKITCQRCHFLKNYNIALNVNILPEKYLQFISSIAHKPGLGVLIVDLLDFPTSIWSDVHKVIGDQRPLFIVGNKVDLIPKDCRNYLNNIRANLREEVIKKGIREENIKHIALVSATTGYGIEELITNLHHKWGTQGDVYLIGATNVGKSSLFNALLGSDYCKVQACDLIQRATASPWPGTTLRLLKFPILRPSDYRIFLRTRRIISEQYEKGQEAKLRRLQANKTGKVEFATLIGHIGHSFQSERKVTLDHFSMGKPNIEPQVLNEESKVYRNSKWCYDTPGIVLNDQIHHNLTLEEIILTKPTEMLRPRILFFKIGLSIFLAVYSSLRLPILICDTTKANAIYSDLLQTDALQVPQNTTVRPQPWVSLEYGFDFSIVGDFIGLTVADIVFSSIGWVGVNAEKNDTVAFRVWSPEGKGTYLRKPALLSQGFRLHNKRIRDSLAYRIGKAFIKH</sequence>
<dbReference type="PANTHER" id="PTHR46406:SF1">
    <property type="entry name" value="NITRIC OXIDE-ASSOCIATED PROTEIN 1"/>
    <property type="match status" value="1"/>
</dbReference>
<dbReference type="AlphaFoldDB" id="A0A1B0EZN4"/>
<evidence type="ECO:0000313" key="2">
    <source>
        <dbReference type="EnsemblMetazoa" id="PPAI009882-PA"/>
    </source>
</evidence>
<dbReference type="InterPro" id="IPR052807">
    <property type="entry name" value="Mito_transl_resp_regulator"/>
</dbReference>
<feature type="domain" description="G" evidence="1">
    <location>
        <begin position="311"/>
        <end position="362"/>
    </location>
</feature>
<evidence type="ECO:0000313" key="3">
    <source>
        <dbReference type="Proteomes" id="UP000092462"/>
    </source>
</evidence>
<dbReference type="Gene3D" id="3.40.50.300">
    <property type="entry name" value="P-loop containing nucleotide triphosphate hydrolases"/>
    <property type="match status" value="1"/>
</dbReference>
<dbReference type="Proteomes" id="UP000092462">
    <property type="component" value="Unassembled WGS sequence"/>
</dbReference>
<protein>
    <recommendedName>
        <fullName evidence="1">G domain-containing protein</fullName>
    </recommendedName>
</protein>
<dbReference type="VEuPathDB" id="VectorBase:PPAI009882"/>
<dbReference type="CDD" id="cd01855">
    <property type="entry name" value="YqeH"/>
    <property type="match status" value="1"/>
</dbReference>
<dbReference type="SUPFAM" id="SSF52540">
    <property type="entry name" value="P-loop containing nucleoside triphosphate hydrolases"/>
    <property type="match status" value="1"/>
</dbReference>
<dbReference type="PANTHER" id="PTHR46406">
    <property type="entry name" value="NITRIC OXIDE-ASSOCIATED PROTEIN 1"/>
    <property type="match status" value="1"/>
</dbReference>
<dbReference type="InterPro" id="IPR027417">
    <property type="entry name" value="P-loop_NTPase"/>
</dbReference>
<dbReference type="EMBL" id="AJVK01007413">
    <property type="status" value="NOT_ANNOTATED_CDS"/>
    <property type="molecule type" value="Genomic_DNA"/>
</dbReference>
<evidence type="ECO:0000259" key="1">
    <source>
        <dbReference type="Pfam" id="PF01926"/>
    </source>
</evidence>
<dbReference type="Pfam" id="PF01926">
    <property type="entry name" value="MMR_HSR1"/>
    <property type="match status" value="1"/>
</dbReference>
<dbReference type="EnsemblMetazoa" id="PPAI009882-RA">
    <property type="protein sequence ID" value="PPAI009882-PA"/>
    <property type="gene ID" value="PPAI009882"/>
</dbReference>
<reference evidence="2" key="1">
    <citation type="submission" date="2022-08" db="UniProtKB">
        <authorList>
            <consortium name="EnsemblMetazoa"/>
        </authorList>
    </citation>
    <scope>IDENTIFICATION</scope>
    <source>
        <strain evidence="2">Israel</strain>
    </source>
</reference>
<accession>A0A1B0EZN4</accession>
<proteinExistence type="predicted"/>
<name>A0A1B0EZN4_PHLPP</name>
<dbReference type="EMBL" id="AJVK01007414">
    <property type="status" value="NOT_ANNOTATED_CDS"/>
    <property type="molecule type" value="Genomic_DNA"/>
</dbReference>
<dbReference type="GO" id="GO:0005525">
    <property type="term" value="F:GTP binding"/>
    <property type="evidence" value="ECO:0007669"/>
    <property type="project" value="InterPro"/>
</dbReference>